<dbReference type="InterPro" id="IPR026055">
    <property type="entry name" value="FAR"/>
</dbReference>
<keyword evidence="10" id="KW-0560">Oxidoreductase</keyword>
<dbReference type="Gene3D" id="3.40.50.720">
    <property type="entry name" value="NAD(P)-binding Rossmann-like Domain"/>
    <property type="match status" value="1"/>
</dbReference>
<feature type="domain" description="Fatty acyl-CoA reductase C-terminal" evidence="11">
    <location>
        <begin position="377"/>
        <end position="469"/>
    </location>
</feature>
<dbReference type="CDD" id="cd09071">
    <property type="entry name" value="FAR_C"/>
    <property type="match status" value="1"/>
</dbReference>
<evidence type="ECO:0000256" key="9">
    <source>
        <dbReference type="ARBA" id="ARBA00052530"/>
    </source>
</evidence>
<keyword evidence="4 10" id="KW-0812">Transmembrane</keyword>
<dbReference type="PANTHER" id="PTHR11011">
    <property type="entry name" value="MALE STERILITY PROTEIN 2-RELATED"/>
    <property type="match status" value="1"/>
</dbReference>
<evidence type="ECO:0000256" key="4">
    <source>
        <dbReference type="ARBA" id="ARBA00022692"/>
    </source>
</evidence>
<dbReference type="InterPro" id="IPR013120">
    <property type="entry name" value="FAR_NAD-bd"/>
</dbReference>
<dbReference type="GO" id="GO:0016020">
    <property type="term" value="C:membrane"/>
    <property type="evidence" value="ECO:0007669"/>
    <property type="project" value="UniProtKB-SubCell"/>
</dbReference>
<dbReference type="CDD" id="cd05236">
    <property type="entry name" value="FAR-N_SDR_e"/>
    <property type="match status" value="1"/>
</dbReference>
<dbReference type="InterPro" id="IPR036291">
    <property type="entry name" value="NAD(P)-bd_dom_sf"/>
</dbReference>
<name>A0A6P8LT49_BOMIM</name>
<dbReference type="SUPFAM" id="SSF51735">
    <property type="entry name" value="NAD(P)-binding Rossmann-fold domains"/>
    <property type="match status" value="1"/>
</dbReference>
<dbReference type="PANTHER" id="PTHR11011:SF45">
    <property type="entry name" value="FATTY ACYL-COA REDUCTASE CG8306-RELATED"/>
    <property type="match status" value="1"/>
</dbReference>
<evidence type="ECO:0000259" key="12">
    <source>
        <dbReference type="Pfam" id="PF07993"/>
    </source>
</evidence>
<evidence type="ECO:0000256" key="2">
    <source>
        <dbReference type="ARBA" id="ARBA00005928"/>
    </source>
</evidence>
<dbReference type="Proteomes" id="UP000515180">
    <property type="component" value="Unplaced"/>
</dbReference>
<dbReference type="Pfam" id="PF07993">
    <property type="entry name" value="NAD_binding_4"/>
    <property type="match status" value="1"/>
</dbReference>
<dbReference type="InterPro" id="IPR033640">
    <property type="entry name" value="FAR_C"/>
</dbReference>
<dbReference type="EC" id="1.2.1.84" evidence="10"/>
<dbReference type="GeneID" id="100740948"/>
<evidence type="ECO:0000256" key="3">
    <source>
        <dbReference type="ARBA" id="ARBA00022516"/>
    </source>
</evidence>
<comment type="catalytic activity">
    <reaction evidence="9 10">
        <text>a long-chain fatty acyl-CoA + 2 NADPH + 2 H(+) = a long-chain primary fatty alcohol + 2 NADP(+) + CoA</text>
        <dbReference type="Rhea" id="RHEA:52716"/>
        <dbReference type="ChEBI" id="CHEBI:15378"/>
        <dbReference type="ChEBI" id="CHEBI:57287"/>
        <dbReference type="ChEBI" id="CHEBI:57783"/>
        <dbReference type="ChEBI" id="CHEBI:58349"/>
        <dbReference type="ChEBI" id="CHEBI:77396"/>
        <dbReference type="ChEBI" id="CHEBI:83139"/>
        <dbReference type="EC" id="1.2.1.84"/>
    </reaction>
</comment>
<evidence type="ECO:0000313" key="14">
    <source>
        <dbReference type="RefSeq" id="XP_033176626.1"/>
    </source>
</evidence>
<keyword evidence="3 10" id="KW-0444">Lipid biosynthesis</keyword>
<dbReference type="GO" id="GO:0035336">
    <property type="term" value="P:long-chain fatty-acyl-CoA metabolic process"/>
    <property type="evidence" value="ECO:0007669"/>
    <property type="project" value="TreeGrafter"/>
</dbReference>
<evidence type="ECO:0000256" key="7">
    <source>
        <dbReference type="ARBA" id="ARBA00023098"/>
    </source>
</evidence>
<sequence>MDTISKETNENGINKGPNETSSLEEFYADSGILVTGATGFVGKGLLEKLIRICPRIAAIFILIRSKTNKTIEQRFNKLIDDPIYDAIKAKNTALFNRVYPVRGDVNLPDLGLSREDRNLLLEKVNIVFHVAATVKFNEPLHVAVNVNTKGTARVIQLWNEVRHPISFVYVSTAYSNANLPEIGEKIYTTSLTPWEVIDICDKLDNTSINEIEKKILKTYPNTYTFSKNLAEQIVASKCRDLPVAIVRPSIIGASLEEPCPGWIENISALTSIILPIGKGCATAIRGTRDARLDLDVVPVDFVVDTIICTAWHVTLHRDHEVKVYNCTSNAYPFKWGQMKDTIVKCCIETPLNDTLWYPGCPMIANRYIYNVRSVIPHIFPAFVIDNFLRLRGSKPIWMKLLKNGNKLFTSLQYFILHEWTFQRDNCSDLARKVKMLNDSDVVKLDLRDMDWEKYIAMYQVGIKKFILKEDFNSIARQRLSRLFWIHRITKICGIMVLLLIIHCIVNVILFERNFF</sequence>
<comment type="subcellular location">
    <subcellularLocation>
        <location evidence="1">Membrane</location>
        <topology evidence="1">Multi-pass membrane protein</topology>
    </subcellularLocation>
</comment>
<keyword evidence="7 10" id="KW-0443">Lipid metabolism</keyword>
<keyword evidence="5 10" id="KW-0521">NADP</keyword>
<accession>A0A6P8LT49</accession>
<evidence type="ECO:0000256" key="8">
    <source>
        <dbReference type="ARBA" id="ARBA00023136"/>
    </source>
</evidence>
<reference evidence="14" key="1">
    <citation type="submission" date="2025-08" db="UniProtKB">
        <authorList>
            <consortium name="RefSeq"/>
        </authorList>
    </citation>
    <scope>IDENTIFICATION</scope>
</reference>
<evidence type="ECO:0000256" key="6">
    <source>
        <dbReference type="ARBA" id="ARBA00022989"/>
    </source>
</evidence>
<evidence type="ECO:0000256" key="1">
    <source>
        <dbReference type="ARBA" id="ARBA00004141"/>
    </source>
</evidence>
<dbReference type="Pfam" id="PF03015">
    <property type="entry name" value="Sterile"/>
    <property type="match status" value="1"/>
</dbReference>
<evidence type="ECO:0000256" key="5">
    <source>
        <dbReference type="ARBA" id="ARBA00022857"/>
    </source>
</evidence>
<dbReference type="AlphaFoldDB" id="A0A6P8LT49"/>
<dbReference type="FunFam" id="3.40.50.720:FF:000143">
    <property type="entry name" value="Fatty acyl-CoA reductase"/>
    <property type="match status" value="1"/>
</dbReference>
<organism evidence="13 14">
    <name type="scientific">Bombus impatiens</name>
    <name type="common">Bumblebee</name>
    <dbReference type="NCBI Taxonomy" id="132113"/>
    <lineage>
        <taxon>Eukaryota</taxon>
        <taxon>Metazoa</taxon>
        <taxon>Ecdysozoa</taxon>
        <taxon>Arthropoda</taxon>
        <taxon>Hexapoda</taxon>
        <taxon>Insecta</taxon>
        <taxon>Pterygota</taxon>
        <taxon>Neoptera</taxon>
        <taxon>Endopterygota</taxon>
        <taxon>Hymenoptera</taxon>
        <taxon>Apocrita</taxon>
        <taxon>Aculeata</taxon>
        <taxon>Apoidea</taxon>
        <taxon>Anthophila</taxon>
        <taxon>Apidae</taxon>
        <taxon>Bombus</taxon>
        <taxon>Pyrobombus</taxon>
    </lineage>
</organism>
<dbReference type="GO" id="GO:0005777">
    <property type="term" value="C:peroxisome"/>
    <property type="evidence" value="ECO:0007669"/>
    <property type="project" value="TreeGrafter"/>
</dbReference>
<evidence type="ECO:0000313" key="13">
    <source>
        <dbReference type="Proteomes" id="UP000515180"/>
    </source>
</evidence>
<keyword evidence="6 10" id="KW-1133">Transmembrane helix</keyword>
<evidence type="ECO:0000256" key="10">
    <source>
        <dbReference type="RuleBase" id="RU363097"/>
    </source>
</evidence>
<feature type="transmembrane region" description="Helical" evidence="10">
    <location>
        <begin position="488"/>
        <end position="510"/>
    </location>
</feature>
<comment type="function">
    <text evidence="10">Catalyzes the reduction of fatty acyl-CoA to fatty alcohols.</text>
</comment>
<proteinExistence type="inferred from homology"/>
<keyword evidence="13" id="KW-1185">Reference proteome</keyword>
<comment type="similarity">
    <text evidence="2 10">Belongs to the fatty acyl-CoA reductase family.</text>
</comment>
<protein>
    <recommendedName>
        <fullName evidence="10">Fatty acyl-CoA reductase</fullName>
        <ecNumber evidence="10">1.2.1.84</ecNumber>
    </recommendedName>
</protein>
<dbReference type="OrthoDB" id="429813at2759"/>
<dbReference type="GO" id="GO:0080019">
    <property type="term" value="F:alcohol-forming very long-chain fatty acyl-CoA reductase activity"/>
    <property type="evidence" value="ECO:0007669"/>
    <property type="project" value="InterPro"/>
</dbReference>
<dbReference type="GO" id="GO:0102965">
    <property type="term" value="F:alcohol-forming long-chain fatty acyl-CoA reductase activity"/>
    <property type="evidence" value="ECO:0007669"/>
    <property type="project" value="UniProtKB-EC"/>
</dbReference>
<evidence type="ECO:0000259" key="11">
    <source>
        <dbReference type="Pfam" id="PF03015"/>
    </source>
</evidence>
<keyword evidence="8 10" id="KW-0472">Membrane</keyword>
<dbReference type="RefSeq" id="XP_033176626.1">
    <property type="nucleotide sequence ID" value="XM_033320735.1"/>
</dbReference>
<feature type="domain" description="Thioester reductase (TE)" evidence="12">
    <location>
        <begin position="34"/>
        <end position="306"/>
    </location>
</feature>
<gene>
    <name evidence="14" type="primary">LOC100740948</name>
</gene>